<dbReference type="EMBL" id="WMBQ01000002">
    <property type="protein sequence ID" value="MTD96173.1"/>
    <property type="molecule type" value="Genomic_DNA"/>
</dbReference>
<accession>A0A6I3KNW6</accession>
<feature type="domain" description="7,8-dihydro-6-hydroxymethylpterin-pyrophosphokinase" evidence="13">
    <location>
        <begin position="88"/>
        <end position="99"/>
    </location>
</feature>
<keyword evidence="9" id="KW-0289">Folate biosynthesis</keyword>
<evidence type="ECO:0000313" key="14">
    <source>
        <dbReference type="EMBL" id="MTD96173.1"/>
    </source>
</evidence>
<dbReference type="SUPFAM" id="SSF55083">
    <property type="entry name" value="6-hydroxymethyl-7,8-dihydropterin pyrophosphokinase, HPPK"/>
    <property type="match status" value="1"/>
</dbReference>
<dbReference type="PROSITE" id="PS00794">
    <property type="entry name" value="HPPK"/>
    <property type="match status" value="1"/>
</dbReference>
<reference evidence="14 15" key="1">
    <citation type="submission" date="2019-11" db="EMBL/GenBank/DDBJ databases">
        <title>Identification of a novel strain.</title>
        <authorList>
            <person name="Xu Q."/>
            <person name="Wang G."/>
        </authorList>
    </citation>
    <scope>NUCLEOTIDE SEQUENCE [LARGE SCALE GENOMIC DNA]</scope>
    <source>
        <strain evidence="15">xq</strain>
    </source>
</reference>
<evidence type="ECO:0000256" key="2">
    <source>
        <dbReference type="ARBA" id="ARBA00005810"/>
    </source>
</evidence>
<keyword evidence="15" id="KW-1185">Reference proteome</keyword>
<sequence length="158" mass="17273">MSNCIIALGSNLGDKAANIDKAIALLTEPGDVKLVDRSRNYATEPWGKTDQDWFINAAIAVTTKLAPKDLLARCKDIERRMGRVPTEKWGPRIIDLDLLVYGNVAMDDPVLVLPHPHIGARAFVLAPLMDIAPDRVIAGRRVRDMHAAIDATGVRAVD</sequence>
<comment type="similarity">
    <text evidence="2">Belongs to the HPPK family.</text>
</comment>
<evidence type="ECO:0000256" key="1">
    <source>
        <dbReference type="ARBA" id="ARBA00005051"/>
    </source>
</evidence>
<dbReference type="Gene3D" id="3.30.70.560">
    <property type="entry name" value="7,8-Dihydro-6-hydroxymethylpterin-pyrophosphokinase HPPK"/>
    <property type="match status" value="1"/>
</dbReference>
<evidence type="ECO:0000256" key="4">
    <source>
        <dbReference type="ARBA" id="ARBA00016218"/>
    </source>
</evidence>
<evidence type="ECO:0000256" key="8">
    <source>
        <dbReference type="ARBA" id="ARBA00022840"/>
    </source>
</evidence>
<keyword evidence="7 14" id="KW-0418">Kinase</keyword>
<dbReference type="Pfam" id="PF01288">
    <property type="entry name" value="HPPK"/>
    <property type="match status" value="1"/>
</dbReference>
<proteinExistence type="inferred from homology"/>
<keyword evidence="8" id="KW-0067">ATP-binding</keyword>
<dbReference type="Proteomes" id="UP000440694">
    <property type="component" value="Unassembled WGS sequence"/>
</dbReference>
<comment type="caution">
    <text evidence="14">The sequence shown here is derived from an EMBL/GenBank/DDBJ whole genome shotgun (WGS) entry which is preliminary data.</text>
</comment>
<name>A0A6I3KNW6_9HYPH</name>
<dbReference type="GO" id="GO:0003848">
    <property type="term" value="F:2-amino-4-hydroxy-6-hydroxymethyldihydropteridine diphosphokinase activity"/>
    <property type="evidence" value="ECO:0007669"/>
    <property type="project" value="UniProtKB-EC"/>
</dbReference>
<dbReference type="AlphaFoldDB" id="A0A6I3KNW6"/>
<dbReference type="PANTHER" id="PTHR43071">
    <property type="entry name" value="2-AMINO-4-HYDROXY-6-HYDROXYMETHYLDIHYDROPTERIDINE PYROPHOSPHOKINASE"/>
    <property type="match status" value="1"/>
</dbReference>
<dbReference type="GO" id="GO:0005524">
    <property type="term" value="F:ATP binding"/>
    <property type="evidence" value="ECO:0007669"/>
    <property type="project" value="UniProtKB-KW"/>
</dbReference>
<keyword evidence="6" id="KW-0547">Nucleotide-binding</keyword>
<evidence type="ECO:0000256" key="3">
    <source>
        <dbReference type="ARBA" id="ARBA00013253"/>
    </source>
</evidence>
<dbReference type="InterPro" id="IPR035907">
    <property type="entry name" value="Hppk_sf"/>
</dbReference>
<dbReference type="NCBIfam" id="TIGR01498">
    <property type="entry name" value="folK"/>
    <property type="match status" value="1"/>
</dbReference>
<keyword evidence="5 14" id="KW-0808">Transferase</keyword>
<dbReference type="InterPro" id="IPR000550">
    <property type="entry name" value="Hppk"/>
</dbReference>
<evidence type="ECO:0000256" key="6">
    <source>
        <dbReference type="ARBA" id="ARBA00022741"/>
    </source>
</evidence>
<evidence type="ECO:0000313" key="15">
    <source>
        <dbReference type="Proteomes" id="UP000440694"/>
    </source>
</evidence>
<evidence type="ECO:0000256" key="5">
    <source>
        <dbReference type="ARBA" id="ARBA00022679"/>
    </source>
</evidence>
<dbReference type="PANTHER" id="PTHR43071:SF1">
    <property type="entry name" value="2-AMINO-4-HYDROXY-6-HYDROXYMETHYLDIHYDROPTERIDINE PYROPHOSPHOKINASE"/>
    <property type="match status" value="1"/>
</dbReference>
<comment type="function">
    <text evidence="10">Catalyzes the transfer of pyrophosphate from adenosine triphosphate (ATP) to 6-hydroxymethyl-7,8-dihydropterin, an enzymatic step in folate biosynthesis pathway.</text>
</comment>
<evidence type="ECO:0000256" key="9">
    <source>
        <dbReference type="ARBA" id="ARBA00022909"/>
    </source>
</evidence>
<evidence type="ECO:0000256" key="11">
    <source>
        <dbReference type="ARBA" id="ARBA00029766"/>
    </source>
</evidence>
<dbReference type="EC" id="2.7.6.3" evidence="3"/>
<dbReference type="GO" id="GO:0046654">
    <property type="term" value="P:tetrahydrofolate biosynthetic process"/>
    <property type="evidence" value="ECO:0007669"/>
    <property type="project" value="UniProtKB-UniPathway"/>
</dbReference>
<gene>
    <name evidence="14" type="primary">folK</name>
    <name evidence="14" type="ORF">GIW81_17675</name>
</gene>
<protein>
    <recommendedName>
        <fullName evidence="4">2-amino-4-hydroxy-6-hydroxymethyldihydropteridine pyrophosphokinase</fullName>
        <ecNumber evidence="3">2.7.6.3</ecNumber>
    </recommendedName>
    <alternativeName>
        <fullName evidence="11">6-hydroxymethyl-7,8-dihydropterin pyrophosphokinase</fullName>
    </alternativeName>
    <alternativeName>
        <fullName evidence="12">7,8-dihydro-6-hydroxymethylpterin-pyrophosphokinase</fullName>
    </alternativeName>
</protein>
<evidence type="ECO:0000256" key="10">
    <source>
        <dbReference type="ARBA" id="ARBA00029409"/>
    </source>
</evidence>
<comment type="pathway">
    <text evidence="1">Cofactor biosynthesis; tetrahydrofolate biosynthesis; 2-amino-4-hydroxy-6-hydroxymethyl-7,8-dihydropteridine diphosphate from 7,8-dihydroneopterin triphosphate: step 4/4.</text>
</comment>
<dbReference type="GO" id="GO:0016301">
    <property type="term" value="F:kinase activity"/>
    <property type="evidence" value="ECO:0007669"/>
    <property type="project" value="UniProtKB-KW"/>
</dbReference>
<evidence type="ECO:0000259" key="13">
    <source>
        <dbReference type="PROSITE" id="PS00794"/>
    </source>
</evidence>
<organism evidence="14 15">
    <name type="scientific">Hyphomicrobium album</name>
    <dbReference type="NCBI Taxonomy" id="2665159"/>
    <lineage>
        <taxon>Bacteria</taxon>
        <taxon>Pseudomonadati</taxon>
        <taxon>Pseudomonadota</taxon>
        <taxon>Alphaproteobacteria</taxon>
        <taxon>Hyphomicrobiales</taxon>
        <taxon>Hyphomicrobiaceae</taxon>
        <taxon>Hyphomicrobium</taxon>
    </lineage>
</organism>
<evidence type="ECO:0000256" key="12">
    <source>
        <dbReference type="ARBA" id="ARBA00033413"/>
    </source>
</evidence>
<evidence type="ECO:0000256" key="7">
    <source>
        <dbReference type="ARBA" id="ARBA00022777"/>
    </source>
</evidence>
<dbReference type="UniPathway" id="UPA00077">
    <property type="reaction ID" value="UER00155"/>
</dbReference>
<dbReference type="CDD" id="cd00483">
    <property type="entry name" value="HPPK"/>
    <property type="match status" value="1"/>
</dbReference>
<dbReference type="GO" id="GO:0046656">
    <property type="term" value="P:folic acid biosynthetic process"/>
    <property type="evidence" value="ECO:0007669"/>
    <property type="project" value="UniProtKB-KW"/>
</dbReference>